<dbReference type="Pfam" id="PF25372">
    <property type="entry name" value="DUF7885"/>
    <property type="match status" value="2"/>
</dbReference>
<dbReference type="Gene3D" id="3.80.10.10">
    <property type="entry name" value="Ribonuclease Inhibitor"/>
    <property type="match status" value="3"/>
</dbReference>
<evidence type="ECO:0000256" key="1">
    <source>
        <dbReference type="SAM" id="MobiDB-lite"/>
    </source>
</evidence>
<dbReference type="AlphaFoldDB" id="A0A6J1F7B5"/>
<dbReference type="GeneID" id="111441513"/>
<dbReference type="SMART" id="SM00367">
    <property type="entry name" value="LRR_CC"/>
    <property type="match status" value="17"/>
</dbReference>
<dbReference type="Pfam" id="PF13516">
    <property type="entry name" value="LRR_6"/>
    <property type="match status" value="3"/>
</dbReference>
<dbReference type="InterPro" id="IPR006553">
    <property type="entry name" value="Leu-rich_rpt_Cys-con_subtyp"/>
</dbReference>
<dbReference type="InterPro" id="IPR057207">
    <property type="entry name" value="FBXL15_LRR"/>
</dbReference>
<feature type="region of interest" description="Disordered" evidence="1">
    <location>
        <begin position="1"/>
        <end position="25"/>
    </location>
</feature>
<dbReference type="GO" id="GO:0031146">
    <property type="term" value="P:SCF-dependent proteasomal ubiquitin-dependent protein catabolic process"/>
    <property type="evidence" value="ECO:0007669"/>
    <property type="project" value="TreeGrafter"/>
</dbReference>
<dbReference type="RefSeq" id="XP_022934310.1">
    <property type="nucleotide sequence ID" value="XM_023078542.1"/>
</dbReference>
<dbReference type="InterPro" id="IPR001611">
    <property type="entry name" value="Leu-rich_rpt"/>
</dbReference>
<feature type="domain" description="F-box/LRR-repeat protein 15-like leucin rich repeat" evidence="2">
    <location>
        <begin position="489"/>
        <end position="633"/>
    </location>
</feature>
<dbReference type="InterPro" id="IPR032675">
    <property type="entry name" value="LRR_dom_sf"/>
</dbReference>
<proteinExistence type="predicted"/>
<reference evidence="4" key="1">
    <citation type="submission" date="2025-08" db="UniProtKB">
        <authorList>
            <consortium name="RefSeq"/>
        </authorList>
    </citation>
    <scope>IDENTIFICATION</scope>
    <source>
        <tissue evidence="4">Young leaves</tissue>
    </source>
</reference>
<keyword evidence="3" id="KW-1185">Reference proteome</keyword>
<feature type="domain" description="F-box/LRR-repeat protein 15-like leucin rich repeat" evidence="2">
    <location>
        <begin position="104"/>
        <end position="265"/>
    </location>
</feature>
<sequence length="687" mass="75335">MRFFFKSSTQNSREEFPSSSMKRQRFTEPTSPFDLVSDEIIFTILDLLSSNPIDLKSFSLACKSFYSVEAKHRKLLKPLRSEHLPTVLKRYTQLAHLDFSLSPRVTDASLNIISKACNSKLRSIDLSRSKFFSATGLLSLATNCTNLVEIDLSNATELRDAAAVALAKAKNLEKLWLGRCKLITDMGIGCIAVGCTKLRFISLKWCMSIGDLGVGLIAVKCEQIRSLDLSYMQITEKCLPSILKLKHLEDLVLEGCFGIDDDCLAVIRYGCKSLRKLDVSSCPNISPSGLSSLTRATSSIQQLTLAHGSPVTLALAKSLKSLTMLQSVKLDGCVTTYDGLEAIGSCCVSLSELSLSKCVGVTDEGLSSIVKKHKDLKKLDITCCRMITDVSVSHLTNSCGGLTSLKMESCSLVSRQGFILIGRRCHLLEELDLTDNEIDNEGLRSLSRCSKLSILKLGICLNLNDEGLAHIGTSCSKLMELDLYRCVGVTDSGLLAIIHGCPDLETINIAYCRDITDVSFSSLHKCSRLKTIEARGCPLITSSGLAAAVVGCKLLRRLDLKKCCNVDDAGMISLAHFSQNLRQINLSYSSVTDVGLLSLASLSCLQHLTVLHTNRLTPSGVAAALLANSSLTKVKLHALFQALLPERLLKRLEVRGCTFEWREKIFQAELDPKCWKLQLEDVMQIVL</sequence>
<feature type="compositionally biased region" description="Polar residues" evidence="1">
    <location>
        <begin position="1"/>
        <end position="21"/>
    </location>
</feature>
<dbReference type="PANTHER" id="PTHR13318">
    <property type="entry name" value="PARTNER OF PAIRED, ISOFORM B-RELATED"/>
    <property type="match status" value="1"/>
</dbReference>
<name>A0A6J1F7B5_CUCMO</name>
<evidence type="ECO:0000313" key="4">
    <source>
        <dbReference type="RefSeq" id="XP_022934310.1"/>
    </source>
</evidence>
<dbReference type="PANTHER" id="PTHR13318:SF105">
    <property type="entry name" value="F-BOX_LRR-REPEAT PROTEIN 3"/>
    <property type="match status" value="1"/>
</dbReference>
<dbReference type="GO" id="GO:0019005">
    <property type="term" value="C:SCF ubiquitin ligase complex"/>
    <property type="evidence" value="ECO:0007669"/>
    <property type="project" value="TreeGrafter"/>
</dbReference>
<dbReference type="KEGG" id="cmos:111441513"/>
<dbReference type="Proteomes" id="UP000504609">
    <property type="component" value="Unplaced"/>
</dbReference>
<evidence type="ECO:0000259" key="2">
    <source>
        <dbReference type="Pfam" id="PF25372"/>
    </source>
</evidence>
<dbReference type="FunFam" id="3.80.10.10:FF:000276">
    <property type="entry name" value="F-box/LRR-repeat protein 3"/>
    <property type="match status" value="1"/>
</dbReference>
<protein>
    <submittedName>
        <fullName evidence="4">F-box/LRR-repeat protein 3</fullName>
    </submittedName>
</protein>
<accession>A0A6J1F7B5</accession>
<gene>
    <name evidence="4" type="primary">LOC111441513</name>
</gene>
<organism evidence="3 4">
    <name type="scientific">Cucurbita moschata</name>
    <name type="common">Winter crookneck squash</name>
    <name type="synonym">Cucurbita pepo var. moschata</name>
    <dbReference type="NCBI Taxonomy" id="3662"/>
    <lineage>
        <taxon>Eukaryota</taxon>
        <taxon>Viridiplantae</taxon>
        <taxon>Streptophyta</taxon>
        <taxon>Embryophyta</taxon>
        <taxon>Tracheophyta</taxon>
        <taxon>Spermatophyta</taxon>
        <taxon>Magnoliopsida</taxon>
        <taxon>eudicotyledons</taxon>
        <taxon>Gunneridae</taxon>
        <taxon>Pentapetalae</taxon>
        <taxon>rosids</taxon>
        <taxon>fabids</taxon>
        <taxon>Cucurbitales</taxon>
        <taxon>Cucurbitaceae</taxon>
        <taxon>Cucurbiteae</taxon>
        <taxon>Cucurbita</taxon>
    </lineage>
</organism>
<dbReference type="SUPFAM" id="SSF52047">
    <property type="entry name" value="RNI-like"/>
    <property type="match status" value="3"/>
</dbReference>
<evidence type="ECO:0000313" key="3">
    <source>
        <dbReference type="Proteomes" id="UP000504609"/>
    </source>
</evidence>